<organism evidence="7 8">
    <name type="scientific">Branchiostoma lanceolatum</name>
    <name type="common">Common lancelet</name>
    <name type="synonym">Amphioxus lanceolatum</name>
    <dbReference type="NCBI Taxonomy" id="7740"/>
    <lineage>
        <taxon>Eukaryota</taxon>
        <taxon>Metazoa</taxon>
        <taxon>Chordata</taxon>
        <taxon>Cephalochordata</taxon>
        <taxon>Leptocardii</taxon>
        <taxon>Amphioxiformes</taxon>
        <taxon>Branchiostomatidae</taxon>
        <taxon>Branchiostoma</taxon>
    </lineage>
</organism>
<dbReference type="Proteomes" id="UP000838412">
    <property type="component" value="Chromosome 14"/>
</dbReference>
<dbReference type="PROSITE" id="PS50082">
    <property type="entry name" value="WD_REPEATS_2"/>
    <property type="match status" value="2"/>
</dbReference>
<comment type="subcellular location">
    <subcellularLocation>
        <location evidence="1">Cell projection</location>
        <location evidence="1">Cilium</location>
    </subcellularLocation>
</comment>
<dbReference type="GO" id="GO:0005929">
    <property type="term" value="C:cilium"/>
    <property type="evidence" value="ECO:0007669"/>
    <property type="project" value="UniProtKB-SubCell"/>
</dbReference>
<dbReference type="InterPro" id="IPR015943">
    <property type="entry name" value="WD40/YVTN_repeat-like_dom_sf"/>
</dbReference>
<dbReference type="Pfam" id="PF00400">
    <property type="entry name" value="WD40"/>
    <property type="match status" value="3"/>
</dbReference>
<protein>
    <submittedName>
        <fullName evidence="7">IFT80 protein</fullName>
    </submittedName>
</protein>
<dbReference type="SUPFAM" id="SSF50978">
    <property type="entry name" value="WD40 repeat-like"/>
    <property type="match status" value="1"/>
</dbReference>
<dbReference type="InterPro" id="IPR056456">
    <property type="entry name" value="Beta-prop_IFT80_2nd"/>
</dbReference>
<dbReference type="Pfam" id="PF23335">
    <property type="entry name" value="Beta-prop_IFT80_2nd"/>
    <property type="match status" value="2"/>
</dbReference>
<dbReference type="FunFam" id="1.25.40.470:FF:000007">
    <property type="entry name" value="Intraflagellar transport 80 homolog (Chlamydomonas)"/>
    <property type="match status" value="1"/>
</dbReference>
<dbReference type="GO" id="GO:0060271">
    <property type="term" value="P:cilium assembly"/>
    <property type="evidence" value="ECO:0007669"/>
    <property type="project" value="TreeGrafter"/>
</dbReference>
<dbReference type="FunFam" id="2.130.10.10:FF:001115">
    <property type="entry name" value="Intraflagellar transport 80 homolog (Chlamydomonas)"/>
    <property type="match status" value="1"/>
</dbReference>
<dbReference type="PROSITE" id="PS50294">
    <property type="entry name" value="WD_REPEATS_REGION"/>
    <property type="match status" value="2"/>
</dbReference>
<feature type="domain" description="IFT80 second beta-propeller" evidence="5">
    <location>
        <begin position="328"/>
        <end position="468"/>
    </location>
</feature>
<keyword evidence="3" id="KW-0966">Cell projection</keyword>
<keyword evidence="8" id="KW-1185">Reference proteome</keyword>
<reference evidence="7" key="1">
    <citation type="submission" date="2022-01" db="EMBL/GenBank/DDBJ databases">
        <authorList>
            <person name="Braso-Vives M."/>
        </authorList>
    </citation>
    <scope>NUCLEOTIDE SEQUENCE</scope>
</reference>
<evidence type="ECO:0000259" key="5">
    <source>
        <dbReference type="Pfam" id="PF23335"/>
    </source>
</evidence>
<dbReference type="PANTHER" id="PTHR24098:SF0">
    <property type="entry name" value="OUTER SEGMENT 5"/>
    <property type="match status" value="1"/>
</dbReference>
<evidence type="ECO:0000256" key="3">
    <source>
        <dbReference type="ARBA" id="ARBA00023273"/>
    </source>
</evidence>
<proteinExistence type="predicted"/>
<feature type="repeat" description="WD" evidence="4">
    <location>
        <begin position="130"/>
        <end position="162"/>
    </location>
</feature>
<dbReference type="SMART" id="SM00320">
    <property type="entry name" value="WD40"/>
    <property type="match status" value="6"/>
</dbReference>
<dbReference type="InterPro" id="IPR056157">
    <property type="entry name" value="TPR_IFT80_172_dom"/>
</dbReference>
<dbReference type="Gene3D" id="1.25.40.470">
    <property type="match status" value="1"/>
</dbReference>
<dbReference type="FunFam" id="2.130.10.10:FF:000298">
    <property type="entry name" value="Intraflagellar transport 80 homolog (Chlamydomonas)"/>
    <property type="match status" value="1"/>
</dbReference>
<feature type="domain" description="IFT80 second beta-propeller" evidence="5">
    <location>
        <begin position="544"/>
        <end position="694"/>
    </location>
</feature>
<evidence type="ECO:0000256" key="2">
    <source>
        <dbReference type="ARBA" id="ARBA00023069"/>
    </source>
</evidence>
<evidence type="ECO:0000256" key="4">
    <source>
        <dbReference type="PROSITE-ProRule" id="PRU00221"/>
    </source>
</evidence>
<evidence type="ECO:0000313" key="7">
    <source>
        <dbReference type="EMBL" id="CAH1245753.1"/>
    </source>
</evidence>
<feature type="domain" description="IFT80/172/WDR35 TPR" evidence="6">
    <location>
        <begin position="1397"/>
        <end position="1459"/>
    </location>
</feature>
<sequence>MMDAAYFVLPSGDPDWCLCYHWKSYSYIATHIPLDDGAHTELVSSVGWTTADELYSCSDDHAILKWSLLTNETTQLAKLPAEVYATDIHWFPKVVGGGKGKQTQSDVFVLTSTDGKFHLISRLGRVEKSVEAHKGAVLSGRWSYDGTAMATAGEDGQVRIWSRSGMLRSTMVQQGTPVYSLAWGPDSDQILYTSGRQLIIKPLQANAKPIQWKGHEGVILKVDWNAVNNLILSGGEDCRYKVWDSYGRLMFTSQVHDYPITSVSWAPDGELFAVGSFNTLRLCDKTGWSYALEKPNTGSVFNIAWSSDGTQIAGACGNGHVIFGHVIERRLEWKNYEATVTDRKSIQVRNVMDDAREKLDFRDRIIKTSLAFGHLVVATTSQCYVYSTKNWNTPMIFDLKEGTVTLIVQTEKHFALVDSSGIQVYSYEGRMQAAPKVPGLRPDVLNVQTLAISNDAVAIRDKKDEKGVAGSWYEELESFGLIDPPPPATDQQCKTFLNPDSLPQLDTLQQTATTPETATIDTATACGQPRWESLQHSLLSRFLRVVHLFDATSGKPLGDGKPFVHKMEVMEVALDQCGPAPERRLALVDKNRDLYLAQVRAVGGARKVIKLGTMVHSMSWNNETNMLAALQDTKLVVYYFPNAVYVDKDILPKTVMEKDATEFGKNPQIVNFLGNHVIIRRADGSLVSTGVSPYPSMLHSYVSNSRWDDAVRLCRFVKDEALWACLAAMAAYAKDLNTAEVAYAAIDEVDKVQYILHIKEIPSKEARNAEMALFCGSPQDAEGILLQSGLVFRAIQMNINLYNWDRALELAVKHKTHVDTVALELAVKHKTHVDTGPGAGSEAQDPCGHGAGLQYRITLKFIHSFTHSFTKAALVPQGPGVGSEAQDPRGHCAGLQYRITLKALELAVKHKTQGPGVGSEAQDPGGHCAGLQYRITLKALELAVKHKTHVDTGPGVGSEAQDPGGHCAGLQYRITLKFIHSLNLPLSLRALELAVKHKTQGPGAGSEAQDPGGHCAGLQYRITLKFIHSFTHSLNLPLSLRALELAVKHKTQGPGVGSEAQDPGGHCAGLQYRITLKFIHSFTHSLNLPLSLRALELAVKHKTHVDTGPGAGSEAQDPRGHRAGLQYRITLKFIHSFTHSLNLPLSLRALELAVKHKTHVDTGPGAGSEAQDPRGHRAGLQYRITLKFIHSFTHSLNLPLSLRALELAVKHKTHVDTGPGVGSEAQDPRGHCAGLQYRITLKALELAVKHKTHVDTGPGVGSEAQDPRGHCAGLQYRITLKALELAVKHKTHVDTGPGAGSEAQDPRGHCAGLQYRITLKFIHSFTKLALVPQGPGVGSEAQDPRGHCAGLQYRITLKALELAVKHKTHVDTGPGAGSEAQDPCGHCAGLQYRITLKALELAVKHKTHVDTVLAFRQKYLEKFSRSEKNKRFLQYAEGVEVDWQKIEAKIEMEQQKEREKAATARR</sequence>
<keyword evidence="4" id="KW-0853">WD repeat</keyword>
<dbReference type="GO" id="GO:0030992">
    <property type="term" value="C:intraciliary transport particle B"/>
    <property type="evidence" value="ECO:0007669"/>
    <property type="project" value="TreeGrafter"/>
</dbReference>
<evidence type="ECO:0000259" key="6">
    <source>
        <dbReference type="Pfam" id="PF23387"/>
    </source>
</evidence>
<dbReference type="InterPro" id="IPR001680">
    <property type="entry name" value="WD40_rpt"/>
</dbReference>
<dbReference type="Gene3D" id="2.130.10.10">
    <property type="entry name" value="YVTN repeat-like/Quinoprotein amine dehydrogenase"/>
    <property type="match status" value="2"/>
</dbReference>
<dbReference type="OrthoDB" id="408728at2759"/>
<feature type="repeat" description="WD" evidence="4">
    <location>
        <begin position="212"/>
        <end position="244"/>
    </location>
</feature>
<dbReference type="Pfam" id="PF23387">
    <property type="entry name" value="TPR_IFT80_172"/>
    <property type="match status" value="2"/>
</dbReference>
<accession>A0A8J9Z246</accession>
<feature type="domain" description="IFT80/172/WDR35 TPR" evidence="6">
    <location>
        <begin position="722"/>
        <end position="821"/>
    </location>
</feature>
<evidence type="ECO:0000313" key="8">
    <source>
        <dbReference type="Proteomes" id="UP000838412"/>
    </source>
</evidence>
<gene>
    <name evidence="7" type="primary">IFT80</name>
    <name evidence="7" type="ORF">BLAG_LOCUS7981</name>
</gene>
<name>A0A8J9Z246_BRALA</name>
<dbReference type="EMBL" id="OV696699">
    <property type="protein sequence ID" value="CAH1245753.1"/>
    <property type="molecule type" value="Genomic_DNA"/>
</dbReference>
<dbReference type="PANTHER" id="PTHR24098">
    <property type="entry name" value="OUTER SEGMENT 5"/>
    <property type="match status" value="1"/>
</dbReference>
<evidence type="ECO:0000256" key="1">
    <source>
        <dbReference type="ARBA" id="ARBA00004138"/>
    </source>
</evidence>
<dbReference type="InterPro" id="IPR036322">
    <property type="entry name" value="WD40_repeat_dom_sf"/>
</dbReference>
<keyword evidence="2" id="KW-0969">Cilium</keyword>